<proteinExistence type="predicted"/>
<keyword evidence="4" id="KW-1185">Reference proteome</keyword>
<evidence type="ECO:0000313" key="4">
    <source>
        <dbReference type="Proteomes" id="UP001318682"/>
    </source>
</evidence>
<dbReference type="RefSeq" id="WP_187431193.1">
    <property type="nucleotide sequence ID" value="NZ_CP143423.1"/>
</dbReference>
<dbReference type="SUPFAM" id="SSF53474">
    <property type="entry name" value="alpha/beta-Hydrolases"/>
    <property type="match status" value="2"/>
</dbReference>
<feature type="domain" description="DUF7379" evidence="2">
    <location>
        <begin position="181"/>
        <end position="265"/>
    </location>
</feature>
<feature type="domain" description="CHAT" evidence="1">
    <location>
        <begin position="1157"/>
        <end position="1441"/>
    </location>
</feature>
<protein>
    <recommendedName>
        <fullName evidence="5">CHAT domain-containing protein</fullName>
    </recommendedName>
</protein>
<evidence type="ECO:0000313" key="3">
    <source>
        <dbReference type="EMBL" id="WVX48280.1"/>
    </source>
</evidence>
<name>A0ABZ2BSV0_9RHOB</name>
<dbReference type="Pfam" id="PF24096">
    <property type="entry name" value="DUF7379"/>
    <property type="match status" value="1"/>
</dbReference>
<reference evidence="3 4" key="1">
    <citation type="submission" date="2015-07" db="EMBL/GenBank/DDBJ databases">
        <authorList>
            <person name="Voget S."/>
            <person name="Dogs M."/>
            <person name="Brinkhoff T.H."/>
            <person name="Daniel R."/>
        </authorList>
    </citation>
    <scope>NUCLEOTIDE SEQUENCE [LARGE SCALE GENOMIC DNA]</scope>
    <source>
        <strain evidence="3 4">B14</strain>
    </source>
</reference>
<evidence type="ECO:0000259" key="2">
    <source>
        <dbReference type="Pfam" id="PF24096"/>
    </source>
</evidence>
<dbReference type="InterPro" id="IPR029058">
    <property type="entry name" value="AB_hydrolase_fold"/>
</dbReference>
<dbReference type="Gene3D" id="3.40.50.1460">
    <property type="match status" value="1"/>
</dbReference>
<organism evidence="3 4">
    <name type="scientific">Roseobacter fucihabitans</name>
    <dbReference type="NCBI Taxonomy" id="1537242"/>
    <lineage>
        <taxon>Bacteria</taxon>
        <taxon>Pseudomonadati</taxon>
        <taxon>Pseudomonadota</taxon>
        <taxon>Alphaproteobacteria</taxon>
        <taxon>Rhodobacterales</taxon>
        <taxon>Roseobacteraceae</taxon>
        <taxon>Roseobacter</taxon>
    </lineage>
</organism>
<reference evidence="4" key="2">
    <citation type="submission" date="2024-01" db="EMBL/GenBank/DDBJ databases">
        <title>Roseobacter fucihabitans sp. nov., isolated from the brown alga Fucus spiralis.</title>
        <authorList>
            <person name="Hahnke S."/>
            <person name="Berger M."/>
            <person name="Schlingloff A."/>
            <person name="Athale I."/>
            <person name="Neumann-Schaal M."/>
            <person name="Adenaya A."/>
            <person name="Poehlein A."/>
            <person name="Daniel R."/>
            <person name="Pertersen J."/>
            <person name="Brinkhoff T."/>
        </authorList>
    </citation>
    <scope>NUCLEOTIDE SEQUENCE [LARGE SCALE GENOMIC DNA]</scope>
    <source>
        <strain evidence="4">B14</strain>
    </source>
</reference>
<sequence length="1791" mass="196063">MALSVLPGELVYSASSDTLPEPLDDLIHVTGVVETRVDQPSARGVSSARTDVADLDDDDIVEIRLEGGLKLWQSVADTRTDFASGERSIIDQALLVPRTLRLGDGPRTWDWAGYAVEGVKVLKLEVTGGAGELTAYTVARHIEGKLDLGLHRCTLDDSGLHPRIVLSPPDFGAVDAAEPMLVLVHGTFSSTVGSFGDLAEGSEDQPDLWSFLQSAFPGGIYALEHRTVTESPLQNAIDLVESLPKGARVSLLSHSRGGLVAELLARGARFDLETGAPVEGPPYDDTDREILIAAGEKTDLLDRLDAALRDCAMVVERVIRIGGPLGGTTLASRRLDRALSIALNALELVPALRASVGYSLLKAYLLGFVKAKESRLPGLEAMMPQSALIKLVNRPDALSSGTLHVIAGDNEGRGMFQRLRNLAIDLFFESDNDFVVNTPSMTLGLRRSTLPVVKQITSAEITHFGYFRDKEGRRAIRTAAQELPVAEGAGESLWVEAVPRGIAVSRARHAGTLPVCFFLPGVMGTHLDHKGKWIWSNPVRMATGGLRRLRMPGSDVTPDVMMDRYYGNLARFLSRSHDTILFPYDWRLDVRETANRLAAEVRAALAQTDKPIRFLAHSMGGLVVRAFIDAHPALWAEIRRRPGSRFVMLGTPNGGAFSMVHTLMGRAKSIRQLELLDVTQSMVELLGTITSMPGPAQLLPSDAGGHYLKRETWVDLHRLHGDDWVVPPEVVFADARAAHAIFASQRLDPDVVCYVAGVGQELTRSRIRVDQTAKGQDRVVFLGTPEGDGTVTWETGIPSGVKPYFMDAIHGDLARTKPAFPALVELLATGRTSALSRTKPVRTRRELEDTAALHDAQIEVFPRGEDVLDSFIGADAPKGTEADAPARKTTITMRHGDLRFSQSPVLVGHYHGDAIDGAEAALDGCLDNAMTEVRELNLYPGKLETCEVILRDDCIPKGAVIAGLDQFGELTPGKLLVTINRAVLRYVLTLRRRAVESGSRIEEMEPIQLTTLIIGHKGANMTVQQSVQAILEAVADANLTLDATPVAHIEFVEMFEDTAYRAASAIDSACRTGPLSEAFTFDRRITAGDGAMLRMDYGLEISDWQRISATHAKDRDALEFTVIANGAKATFNHADVDMTVIDKLLKESREGTATNRDLGRLLFQLMVPLDLKAFAQNDQKIQLIVDGSTAKYPWELMEDAVSVFGEGLYQSLGSKEFRPLVVRTPVLRQLVSSGRVVPRVRGRKALVVGDPENTGLSQLDGARAEANLVVDLLEGSGQFEVTPLVGTRDAVEVHTHVMRSEYKIMHFATHGVFEAKEGAVKAGLVLSDGINLTSASLKGMEATPEFVFLNCCHLGRIDEKHDDNGPIAADLSRTLIDKGVRAVIAAGWAVDDKAAELFAKEFYESMFASNRFGDAVFYARRAVFDTYPDTNTWGAYQCYGDPNYQFNEGREEDAGSRKGRTFYSADHAQKAAINIARDVNSPHRSRDDLIAELDELMDSSDPGWRGNARWCEAMGQAYGRLNVFAPAIELLEDARANSGSHVSIYTLELLEVLKVHAATDDWLSADVAVKTAPKDERDVARERSEALREALKETTVAALKTLARYDVALGDKTERREKLKGSICKRKAMCYRPGATRQNALKEMISYYRAAQEIAAEGRPDRLKPNPTFNLLVGHIALGLADVDGQSFETLFDRLLAENRSDETRRPKFWTAALPAEVDMLRGLLAGPEAQDALFVRIDQTYRKAWMRGGAHGDSRAIRKNIEFLKVVLRHEAQVAWLTRVDALIAEITAG</sequence>
<dbReference type="InterPro" id="IPR003386">
    <property type="entry name" value="LACT/PDAT_acylTrfase"/>
</dbReference>
<dbReference type="Pfam" id="PF12770">
    <property type="entry name" value="CHAT"/>
    <property type="match status" value="1"/>
</dbReference>
<dbReference type="EMBL" id="CP143423">
    <property type="protein sequence ID" value="WVX48280.1"/>
    <property type="molecule type" value="Genomic_DNA"/>
</dbReference>
<dbReference type="Pfam" id="PF02450">
    <property type="entry name" value="LCAT"/>
    <property type="match status" value="1"/>
</dbReference>
<dbReference type="InterPro" id="IPR055803">
    <property type="entry name" value="DUF7379"/>
</dbReference>
<dbReference type="Gene3D" id="3.40.50.1820">
    <property type="entry name" value="alpha/beta hydrolase"/>
    <property type="match status" value="2"/>
</dbReference>
<accession>A0ABZ2BSV0</accession>
<dbReference type="Proteomes" id="UP001318682">
    <property type="component" value="Chromosome"/>
</dbReference>
<evidence type="ECO:0000259" key="1">
    <source>
        <dbReference type="Pfam" id="PF12770"/>
    </source>
</evidence>
<evidence type="ECO:0008006" key="5">
    <source>
        <dbReference type="Google" id="ProtNLM"/>
    </source>
</evidence>
<gene>
    <name evidence="3" type="ORF">ROLI_013600</name>
</gene>
<dbReference type="InterPro" id="IPR024983">
    <property type="entry name" value="CHAT_dom"/>
</dbReference>